<evidence type="ECO:0000259" key="7">
    <source>
        <dbReference type="Pfam" id="PF02826"/>
    </source>
</evidence>
<dbReference type="Pfam" id="PF02826">
    <property type="entry name" value="2-Hacid_dh_C"/>
    <property type="match status" value="1"/>
</dbReference>
<evidence type="ECO:0000313" key="9">
    <source>
        <dbReference type="Proteomes" id="UP000187013"/>
    </source>
</evidence>
<keyword evidence="3 5" id="KW-0560">Oxidoreductase</keyword>
<evidence type="ECO:0000313" key="8">
    <source>
        <dbReference type="EMBL" id="GAV49053.1"/>
    </source>
</evidence>
<dbReference type="GO" id="GO:0042183">
    <property type="term" value="P:formate catabolic process"/>
    <property type="evidence" value="ECO:0007669"/>
    <property type="project" value="UniProtKB-UniRule"/>
</dbReference>
<comment type="function">
    <text evidence="5">Catalyzes the NAD(+)-dependent oxidation of formate to carbon dioxide. Formate oxidation is the final step in the methanol oxidation pathway in methylotrophic microorganisms. Has a role in the detoxification of exogenous formate in non-methylotrophic organisms.</text>
</comment>
<dbReference type="GO" id="GO:0008863">
    <property type="term" value="F:formate dehydrogenase (NAD+) activity"/>
    <property type="evidence" value="ECO:0007669"/>
    <property type="project" value="UniProtKB-UniRule"/>
</dbReference>
<comment type="similarity">
    <text evidence="5">Belongs to the D-isomer specific 2-hydroxyacid dehydrogenase family. FDH subfamily.</text>
</comment>
<sequence length="418" mass="45992">MFRLPQLSARVVSGVSNSTAMRSANVAKKFSFPKTFSTSSTNMAKGKVLLVLYEGGKHAKEQSKLLGAIENELGIRNFIESNGYELVSTIDKDPEPTSRVDKELKDAEIVITTPFYPAYITKSRIDQAPNLKLAVTAGVGSDHVDLDAANKRNITVVEVTGSNVSSVAEHVMTTILVLLRNYNGGHAQAVNGEWDIAGVAKNEYDLEDKVISTVGAGRIGYRVLERLIAFNPKKLYYYDYQDLPAEAVKRLNDVSQLLNGRGDIVQRVERLEDMVSKSDVVTINAPLHEGTKGLFNKELLSHMKEGAYLVNTARGAICNAQDVADAVKSGKLAGYGGDVWDVQPAPKNHPWRSMNNKDQIGNAMTVHISGTSLDAQQRYAEGVKNILQSYFTKKFDYRPQDVIVKDGKYATRAYGQKK</sequence>
<dbReference type="PANTHER" id="PTHR42938">
    <property type="entry name" value="FORMATE DEHYDROGENASE 1"/>
    <property type="match status" value="1"/>
</dbReference>
<comment type="caution">
    <text evidence="5">Lacks conserved residue(s) required for the propagation of feature annotation.</text>
</comment>
<feature type="binding site" evidence="5">
    <location>
        <begin position="286"/>
        <end position="290"/>
    </location>
    <ligand>
        <name>NAD(+)</name>
        <dbReference type="ChEBI" id="CHEBI:57540"/>
    </ligand>
</feature>
<feature type="site" description="Important for catalytic activity" evidence="5">
    <location>
        <position position="367"/>
    </location>
</feature>
<protein>
    <recommendedName>
        <fullName evidence="2 5">Formate dehydrogenase</fullName>
        <shortName evidence="5">FDH</shortName>
        <ecNumber evidence="2 5">1.17.1.9</ecNumber>
    </recommendedName>
    <alternativeName>
        <fullName evidence="5">NAD-dependent formate dehydrogenase</fullName>
    </alternativeName>
</protein>
<dbReference type="EC" id="1.17.1.9" evidence="2 5"/>
<dbReference type="Pfam" id="PF00389">
    <property type="entry name" value="2-Hacid_dh"/>
    <property type="match status" value="1"/>
</dbReference>
<organism evidence="8 9">
    <name type="scientific">Zygosaccharomyces rouxii</name>
    <dbReference type="NCBI Taxonomy" id="4956"/>
    <lineage>
        <taxon>Eukaryota</taxon>
        <taxon>Fungi</taxon>
        <taxon>Dikarya</taxon>
        <taxon>Ascomycota</taxon>
        <taxon>Saccharomycotina</taxon>
        <taxon>Saccharomycetes</taxon>
        <taxon>Saccharomycetales</taxon>
        <taxon>Saccharomycetaceae</taxon>
        <taxon>Zygosaccharomyces</taxon>
    </lineage>
</organism>
<accession>A0A1Q3A0A2</accession>
<dbReference type="eggNOG" id="KOG0069">
    <property type="taxonomic scope" value="Eukaryota"/>
</dbReference>
<evidence type="ECO:0000256" key="4">
    <source>
        <dbReference type="ARBA" id="ARBA00023027"/>
    </source>
</evidence>
<dbReference type="GO" id="GO:0016616">
    <property type="term" value="F:oxidoreductase activity, acting on the CH-OH group of donors, NAD or NADP as acceptor"/>
    <property type="evidence" value="ECO:0007669"/>
    <property type="project" value="InterPro"/>
</dbReference>
<comment type="catalytic activity">
    <reaction evidence="1 5">
        <text>formate + NAD(+) = CO2 + NADH</text>
        <dbReference type="Rhea" id="RHEA:15985"/>
        <dbReference type="ChEBI" id="CHEBI:15740"/>
        <dbReference type="ChEBI" id="CHEBI:16526"/>
        <dbReference type="ChEBI" id="CHEBI:57540"/>
        <dbReference type="ChEBI" id="CHEBI:57945"/>
        <dbReference type="EC" id="1.17.1.9"/>
    </reaction>
</comment>
<feature type="binding site" evidence="5">
    <location>
        <position position="163"/>
    </location>
    <ligand>
        <name>substrate</name>
    </ligand>
</feature>
<feature type="binding site" evidence="5">
    <location>
        <position position="239"/>
    </location>
    <ligand>
        <name>NAD(+)</name>
        <dbReference type="ChEBI" id="CHEBI:57540"/>
    </ligand>
</feature>
<feature type="binding site" evidence="5">
    <location>
        <position position="338"/>
    </location>
    <ligand>
        <name>NAD(+)</name>
        <dbReference type="ChEBI" id="CHEBI:57540"/>
    </ligand>
</feature>
<evidence type="ECO:0000256" key="2">
    <source>
        <dbReference type="ARBA" id="ARBA00013128"/>
    </source>
</evidence>
<dbReference type="PROSITE" id="PS00670">
    <property type="entry name" value="D_2_HYDROXYACID_DH_2"/>
    <property type="match status" value="1"/>
</dbReference>
<dbReference type="FunFam" id="3.40.50.720:FF:000057">
    <property type="entry name" value="Formate dehydrogenase"/>
    <property type="match status" value="1"/>
</dbReference>
<feature type="binding site" evidence="5">
    <location>
        <begin position="367"/>
        <end position="370"/>
    </location>
    <ligand>
        <name>NAD(+)</name>
        <dbReference type="ChEBI" id="CHEBI:57540"/>
    </ligand>
</feature>
<dbReference type="InterPro" id="IPR006139">
    <property type="entry name" value="D-isomer_2_OHA_DH_cat_dom"/>
</dbReference>
<dbReference type="OrthoDB" id="4043264at2759"/>
<name>A0A1Q3A0A2_ZYGRO</name>
<feature type="domain" description="D-isomer specific 2-hydroxyacid dehydrogenase catalytic" evidence="6">
    <location>
        <begin position="78"/>
        <end position="385"/>
    </location>
</feature>
<evidence type="ECO:0000256" key="3">
    <source>
        <dbReference type="ARBA" id="ARBA00023002"/>
    </source>
</evidence>
<dbReference type="FunFam" id="3.40.50.720:FF:000862">
    <property type="entry name" value="Formate dehydrogenase chloroplastic/mitochondrial"/>
    <property type="match status" value="1"/>
</dbReference>
<keyword evidence="5" id="KW-0963">Cytoplasm</keyword>
<dbReference type="PANTHER" id="PTHR42938:SF9">
    <property type="entry name" value="FORMATE DEHYDROGENASE 1"/>
    <property type="match status" value="1"/>
</dbReference>
<evidence type="ECO:0000256" key="1">
    <source>
        <dbReference type="ARBA" id="ARBA00000455"/>
    </source>
</evidence>
<feature type="binding site" evidence="5">
    <location>
        <begin position="218"/>
        <end position="219"/>
    </location>
    <ligand>
        <name>NAD(+)</name>
        <dbReference type="ChEBI" id="CHEBI:57540"/>
    </ligand>
</feature>
<dbReference type="HAMAP" id="MF_03210">
    <property type="entry name" value="Formate_dehydrogenase"/>
    <property type="match status" value="1"/>
</dbReference>
<dbReference type="SUPFAM" id="SSF51735">
    <property type="entry name" value="NAD(P)-binding Rossmann-fold domains"/>
    <property type="match status" value="1"/>
</dbReference>
<feature type="binding site" evidence="5">
    <location>
        <position position="139"/>
    </location>
    <ligand>
        <name>substrate</name>
    </ligand>
</feature>
<dbReference type="OMA" id="VSQCDII"/>
<dbReference type="SUPFAM" id="SSF52283">
    <property type="entry name" value="Formate/glycerate dehydrogenase catalytic domain-like"/>
    <property type="match status" value="1"/>
</dbReference>
<feature type="site" description="Important for catalytic activity" evidence="5">
    <location>
        <position position="314"/>
    </location>
</feature>
<dbReference type="CDD" id="cd05302">
    <property type="entry name" value="FDH"/>
    <property type="match status" value="1"/>
</dbReference>
<gene>
    <name evidence="8" type="ORF">ZYGR_0N04580</name>
</gene>
<dbReference type="NCBIfam" id="NF005750">
    <property type="entry name" value="PRK07574.1"/>
    <property type="match status" value="1"/>
</dbReference>
<feature type="binding site" evidence="5">
    <location>
        <position position="312"/>
    </location>
    <ligand>
        <name>NAD(+)</name>
        <dbReference type="ChEBI" id="CHEBI:57540"/>
    </ligand>
</feature>
<evidence type="ECO:0000256" key="5">
    <source>
        <dbReference type="HAMAP-Rule" id="MF_03210"/>
    </source>
</evidence>
<dbReference type="InterPro" id="IPR033689">
    <property type="entry name" value="FDH_NAD-dep"/>
</dbReference>
<feature type="domain" description="D-isomer specific 2-hydroxyacid dehydrogenase NAD-binding" evidence="7">
    <location>
        <begin position="173"/>
        <end position="356"/>
    </location>
</feature>
<dbReference type="EMBL" id="BDGX01000014">
    <property type="protein sequence ID" value="GAV49053.1"/>
    <property type="molecule type" value="Genomic_DNA"/>
</dbReference>
<dbReference type="PROSITE" id="PS00671">
    <property type="entry name" value="D_2_HYDROXYACID_DH_3"/>
    <property type="match status" value="1"/>
</dbReference>
<dbReference type="InterPro" id="IPR006140">
    <property type="entry name" value="D-isomer_DH_NAD-bd"/>
</dbReference>
<comment type="caution">
    <text evidence="8">The sequence shown here is derived from an EMBL/GenBank/DDBJ whole genome shotgun (WGS) entry which is preliminary data.</text>
</comment>
<dbReference type="InterPro" id="IPR029753">
    <property type="entry name" value="D-isomer_DH_CS"/>
</dbReference>
<proteinExistence type="inferred from homology"/>
<dbReference type="Gene3D" id="3.40.50.720">
    <property type="entry name" value="NAD(P)-binding Rossmann-like Domain"/>
    <property type="match status" value="2"/>
</dbReference>
<dbReference type="InterPro" id="IPR036291">
    <property type="entry name" value="NAD(P)-bd_dom_sf"/>
</dbReference>
<dbReference type="Proteomes" id="UP000187013">
    <property type="component" value="Unassembled WGS sequence"/>
</dbReference>
<comment type="subunit">
    <text evidence="5">Homodimer.</text>
</comment>
<comment type="subcellular location">
    <subcellularLocation>
        <location evidence="5">Cytoplasm</location>
    </subcellularLocation>
</comment>
<evidence type="ECO:0000259" key="6">
    <source>
        <dbReference type="Pfam" id="PF00389"/>
    </source>
</evidence>
<dbReference type="GO" id="GO:0051287">
    <property type="term" value="F:NAD binding"/>
    <property type="evidence" value="ECO:0007669"/>
    <property type="project" value="InterPro"/>
</dbReference>
<dbReference type="AlphaFoldDB" id="A0A1Q3A0A2"/>
<reference evidence="8 9" key="1">
    <citation type="submission" date="2016-08" db="EMBL/GenBank/DDBJ databases">
        <title>Draft genome sequence of allopolyploid Zygosaccharomyces rouxii.</title>
        <authorList>
            <person name="Watanabe J."/>
            <person name="Uehara K."/>
            <person name="Mogi Y."/>
            <person name="Tsukioka Y."/>
        </authorList>
    </citation>
    <scope>NUCLEOTIDE SEQUENCE [LARGE SCALE GENOMIC DNA]</scope>
    <source>
        <strain evidence="8 9">NBRC 110957</strain>
    </source>
</reference>
<dbReference type="GO" id="GO:0005829">
    <property type="term" value="C:cytosol"/>
    <property type="evidence" value="ECO:0007669"/>
    <property type="project" value="TreeGrafter"/>
</dbReference>
<keyword evidence="4 5" id="KW-0520">NAD</keyword>